<evidence type="ECO:0000256" key="7">
    <source>
        <dbReference type="SAM" id="Phobius"/>
    </source>
</evidence>
<evidence type="ECO:0000256" key="4">
    <source>
        <dbReference type="ARBA" id="ARBA00023136"/>
    </source>
</evidence>
<keyword evidence="4 7" id="KW-0472">Membrane</keyword>
<evidence type="ECO:0000256" key="5">
    <source>
        <dbReference type="SAM" id="Coils"/>
    </source>
</evidence>
<dbReference type="Pfam" id="PF00560">
    <property type="entry name" value="LRR_1"/>
    <property type="match status" value="2"/>
</dbReference>
<reference evidence="9" key="1">
    <citation type="submission" date="2023-06" db="EMBL/GenBank/DDBJ databases">
        <title>Survivors Of The Sea: Transcriptome response of Skeletonema marinoi to long-term dormancy.</title>
        <authorList>
            <person name="Pinder M.I.M."/>
            <person name="Kourtchenko O."/>
            <person name="Robertson E.K."/>
            <person name="Larsson T."/>
            <person name="Maumus F."/>
            <person name="Osuna-Cruz C.M."/>
            <person name="Vancaester E."/>
            <person name="Stenow R."/>
            <person name="Vandepoele K."/>
            <person name="Ploug H."/>
            <person name="Bruchert V."/>
            <person name="Godhe A."/>
            <person name="Topel M."/>
        </authorList>
    </citation>
    <scope>NUCLEOTIDE SEQUENCE</scope>
    <source>
        <strain evidence="9">R05AC</strain>
    </source>
</reference>
<feature type="compositionally biased region" description="Basic residues" evidence="6">
    <location>
        <begin position="95"/>
        <end position="115"/>
    </location>
</feature>
<comment type="caution">
    <text evidence="9">The sequence shown here is derived from an EMBL/GenBank/DDBJ whole genome shotgun (WGS) entry which is preliminary data.</text>
</comment>
<accession>A0AAD9D5R8</accession>
<dbReference type="Proteomes" id="UP001224775">
    <property type="component" value="Unassembled WGS sequence"/>
</dbReference>
<name>A0AAD9D5R8_9STRA</name>
<feature type="transmembrane region" description="Helical" evidence="7">
    <location>
        <begin position="123"/>
        <end position="149"/>
    </location>
</feature>
<dbReference type="AlphaFoldDB" id="A0AAD9D5R8"/>
<keyword evidence="5" id="KW-0175">Coiled coil</keyword>
<gene>
    <name evidence="9" type="ORF">QTG54_015462</name>
</gene>
<evidence type="ECO:0000313" key="9">
    <source>
        <dbReference type="EMBL" id="KAK1733935.1"/>
    </source>
</evidence>
<keyword evidence="2" id="KW-0732">Signal</keyword>
<dbReference type="Pfam" id="PF08263">
    <property type="entry name" value="LRRNT_2"/>
    <property type="match status" value="2"/>
</dbReference>
<evidence type="ECO:0000256" key="3">
    <source>
        <dbReference type="ARBA" id="ARBA00022737"/>
    </source>
</evidence>
<dbReference type="Gene3D" id="3.80.10.10">
    <property type="entry name" value="Ribonuclease Inhibitor"/>
    <property type="match status" value="3"/>
</dbReference>
<proteinExistence type="predicted"/>
<feature type="coiled-coil region" evidence="5">
    <location>
        <begin position="1207"/>
        <end position="1248"/>
    </location>
</feature>
<evidence type="ECO:0000256" key="6">
    <source>
        <dbReference type="SAM" id="MobiDB-lite"/>
    </source>
</evidence>
<keyword evidence="7" id="KW-0812">Transmembrane</keyword>
<dbReference type="PANTHER" id="PTHR48010">
    <property type="entry name" value="OS05G0588300 PROTEIN"/>
    <property type="match status" value="1"/>
</dbReference>
<dbReference type="PRINTS" id="PR00019">
    <property type="entry name" value="LEURICHRPT"/>
</dbReference>
<feature type="region of interest" description="Disordered" evidence="6">
    <location>
        <begin position="88"/>
        <end position="116"/>
    </location>
</feature>
<dbReference type="InterPro" id="IPR050994">
    <property type="entry name" value="At_inactive_RLKs"/>
</dbReference>
<dbReference type="GO" id="GO:0016020">
    <property type="term" value="C:membrane"/>
    <property type="evidence" value="ECO:0007669"/>
    <property type="project" value="UniProtKB-SubCell"/>
</dbReference>
<dbReference type="EMBL" id="JATAAI010000043">
    <property type="protein sequence ID" value="KAK1733935.1"/>
    <property type="molecule type" value="Genomic_DNA"/>
</dbReference>
<keyword evidence="3" id="KW-0677">Repeat</keyword>
<dbReference type="SUPFAM" id="SSF52047">
    <property type="entry name" value="RNI-like"/>
    <property type="match status" value="1"/>
</dbReference>
<evidence type="ECO:0000313" key="10">
    <source>
        <dbReference type="Proteomes" id="UP001224775"/>
    </source>
</evidence>
<feature type="transmembrane region" description="Helical" evidence="7">
    <location>
        <begin position="1088"/>
        <end position="1107"/>
    </location>
</feature>
<dbReference type="PROSITE" id="PS51450">
    <property type="entry name" value="LRR"/>
    <property type="match status" value="1"/>
</dbReference>
<keyword evidence="7" id="KW-1133">Transmembrane helix</keyword>
<evidence type="ECO:0000256" key="2">
    <source>
        <dbReference type="ARBA" id="ARBA00022729"/>
    </source>
</evidence>
<dbReference type="InterPro" id="IPR032675">
    <property type="entry name" value="LRR_dom_sf"/>
</dbReference>
<evidence type="ECO:0000259" key="8">
    <source>
        <dbReference type="Pfam" id="PF08263"/>
    </source>
</evidence>
<dbReference type="FunFam" id="3.80.10.10:FF:000400">
    <property type="entry name" value="Nuclear pore complex protein NUP107"/>
    <property type="match status" value="1"/>
</dbReference>
<comment type="subcellular location">
    <subcellularLocation>
        <location evidence="1">Membrane</location>
    </subcellularLocation>
</comment>
<sequence length="1256" mass="140688">MDRHVLDKMIQSFLRSDENDAHEMCQDIKNTVKEYMVLNRAQLSVSERLLTVNEQLLAAQLRLLETNGNNNSAAPMADQLMVAADTAARDSSVAKKNKKAAKKKRNKRNRAAAKKQKSEYVPWLHGGINAHLLMVIIGSFMTLLIMSLIPQSDGSKGASPPSFPPTAFLRHQRVREGINADTDSLITMEKSSIFSASSLSSPLPPSSALSSSINTCVDTPNWKDADGNGCNYYEENEDRRCPSGGSAVHDGGMGVARDNCCYCKDSSWKDLKESCLRSLEEGEVASCDEAVSSICDATHEVKVLNMSNGDFETVGLYNKCKCDFWVLMCEHDDTKDIACDYAAEYCCGDYEYSASEDTFYYLNSPACYCDFQKFEDVKPQTMNVNSEFTDACDQIEDEWLQSHTQEDEKKSLEAMYARLGGENWIDKDGWMTDTDHCEWFGITCEDGYVTRVDLGGNNLVGQFPVYTRDDPIGNYWRTTKYGLANLYKLVHLDLANNNLTGTIEYAPLYNLQELEEFYISRNNLTGEADALVAPNLYQADFGNNTFTSMRRFEKYKYTVQDTLWWCDASNNKIRQDTNDLMWHMPPKMEHFIASNNNIRGTLPEWQSLNYLKKLREFRMASNYISGELPSFEESYTSLQHLDMSYQKKNGLTGQIPEDLWRTQSFITLNLAGNSLTGTIPSLVGDLNVMKEFDLSNNRLVGAIPSEVDMLAGSLKVFNVANNTITGYIPSQLGLLQGASIYLKDNLFYDVNLPAPLSLCTLRAVEAFDLESDPKLCPPQRNALNDFFDEAKGGDWLNDSMWQDEYASYCSWNGVTCDGTDHVTKLKLSTNGLSGKLSRSIADLTSLEELDLSNNDMKGPIPADLGLLSNLSYLRLSYNVFTGTAPAGLGDMKRLQLLQLQSNRITGMPNVPRLNDIKHGLSTFVTDCGVPSDFDEALACENCTMCCNAHDDCYPQQETKLKDYGAFSGVLAVFFVVLCCMATLLLYVIGRYKDSGTNLTRSTRRRMRLKDDIYALSAIGNDSVYKYFVGDNIFGWIAALSTIGVQIWILTVFIKASEVNLQDDKIDIQFTWKCPRDTDTCENKGDLDGTGWAIFCVLMVAFLAKDLISGAKLIAHSAKRRHNRMSRLRYFVGGICLGWITVFILYVSIIYNKALATSNSDIVVNSVVILFIMEIDEKIFGLLAAINEKWTTHAAESEDLITAAPAAKNDKGNSVDEMKDELANQKEEMEAQRNEIRMLREAVLDIQEAREPSEASF</sequence>
<organism evidence="9 10">
    <name type="scientific">Skeletonema marinoi</name>
    <dbReference type="NCBI Taxonomy" id="267567"/>
    <lineage>
        <taxon>Eukaryota</taxon>
        <taxon>Sar</taxon>
        <taxon>Stramenopiles</taxon>
        <taxon>Ochrophyta</taxon>
        <taxon>Bacillariophyta</taxon>
        <taxon>Coscinodiscophyceae</taxon>
        <taxon>Thalassiosirophycidae</taxon>
        <taxon>Thalassiosirales</taxon>
        <taxon>Skeletonemataceae</taxon>
        <taxon>Skeletonema</taxon>
        <taxon>Skeletonema marinoi-dohrnii complex</taxon>
    </lineage>
</organism>
<feature type="transmembrane region" description="Helical" evidence="7">
    <location>
        <begin position="1032"/>
        <end position="1053"/>
    </location>
</feature>
<evidence type="ECO:0000256" key="1">
    <source>
        <dbReference type="ARBA" id="ARBA00004370"/>
    </source>
</evidence>
<feature type="domain" description="Leucine-rich repeat-containing N-terminal plant-type" evidence="8">
    <location>
        <begin position="779"/>
        <end position="817"/>
    </location>
</feature>
<feature type="domain" description="Leucine-rich repeat-containing N-terminal plant-type" evidence="8">
    <location>
        <begin position="429"/>
        <end position="444"/>
    </location>
</feature>
<dbReference type="InterPro" id="IPR013210">
    <property type="entry name" value="LRR_N_plant-typ"/>
</dbReference>
<dbReference type="PANTHER" id="PTHR48010:SF96">
    <property type="entry name" value="OS05G0595800 PROTEIN"/>
    <property type="match status" value="1"/>
</dbReference>
<feature type="transmembrane region" description="Helical" evidence="7">
    <location>
        <begin position="963"/>
        <end position="988"/>
    </location>
</feature>
<feature type="transmembrane region" description="Helical" evidence="7">
    <location>
        <begin position="1127"/>
        <end position="1150"/>
    </location>
</feature>
<protein>
    <submittedName>
        <fullName evidence="9">Leucine-rich repeat domain-containing protein</fullName>
    </submittedName>
</protein>
<dbReference type="InterPro" id="IPR001611">
    <property type="entry name" value="Leu-rich_rpt"/>
</dbReference>
<keyword evidence="10" id="KW-1185">Reference proteome</keyword>